<gene>
    <name evidence="1" type="ORF">OFUS_LOCUS19083</name>
</gene>
<dbReference type="PROSITE" id="PS50297">
    <property type="entry name" value="ANK_REP_REGION"/>
    <property type="match status" value="1"/>
</dbReference>
<comment type="caution">
    <text evidence="1">The sequence shown here is derived from an EMBL/GenBank/DDBJ whole genome shotgun (WGS) entry which is preliminary data.</text>
</comment>
<dbReference type="SMART" id="SM00248">
    <property type="entry name" value="ANK"/>
    <property type="match status" value="1"/>
</dbReference>
<dbReference type="OrthoDB" id="194358at2759"/>
<accession>A0A8J1U4Z6</accession>
<dbReference type="SUPFAM" id="SSF48403">
    <property type="entry name" value="Ankyrin repeat"/>
    <property type="match status" value="1"/>
</dbReference>
<dbReference type="InterPro" id="IPR002110">
    <property type="entry name" value="Ankyrin_rpt"/>
</dbReference>
<dbReference type="AlphaFoldDB" id="A0A8J1U4Z6"/>
<dbReference type="InterPro" id="IPR039195">
    <property type="entry name" value="ANKRD40"/>
</dbReference>
<dbReference type="PANTHER" id="PTHR24192">
    <property type="entry name" value="ANKYRIN REPEAT DOMAIN 40"/>
    <property type="match status" value="1"/>
</dbReference>
<protein>
    <submittedName>
        <fullName evidence="1">Uncharacterized protein</fullName>
    </submittedName>
</protein>
<dbReference type="EMBL" id="CAIIXF020000009">
    <property type="protein sequence ID" value="CAH1794380.1"/>
    <property type="molecule type" value="Genomic_DNA"/>
</dbReference>
<evidence type="ECO:0000313" key="1">
    <source>
        <dbReference type="EMBL" id="CAH1794380.1"/>
    </source>
</evidence>
<sequence>RSEHLITGMTEKSQNGTSTQENFREFCAIGNLEGVRDLLNKGMAVNSQNAMNGWTGLHWASKREHKSIVELLLQHGADPSVANSAGETAGQVTGSADIQRVLGATPSENKRSELPIVPNYISNPVFPHVQDPRAGNMVDRVNSIGETRQSRTEHITNGPIAKKEYSNNPSEIVLKARVANAVETDFIEIELEWAKQTYDTLLNLMCHELGVNKALVFKIRKMPNTIVRKDKDVQRLTDFQELELVLTNKATSEMSRNYVTSNGPSLREVNIVY</sequence>
<organism evidence="1 2">
    <name type="scientific">Owenia fusiformis</name>
    <name type="common">Polychaete worm</name>
    <dbReference type="NCBI Taxonomy" id="6347"/>
    <lineage>
        <taxon>Eukaryota</taxon>
        <taxon>Metazoa</taxon>
        <taxon>Spiralia</taxon>
        <taxon>Lophotrochozoa</taxon>
        <taxon>Annelida</taxon>
        <taxon>Polychaeta</taxon>
        <taxon>Sedentaria</taxon>
        <taxon>Canalipalpata</taxon>
        <taxon>Sabellida</taxon>
        <taxon>Oweniida</taxon>
        <taxon>Oweniidae</taxon>
        <taxon>Owenia</taxon>
    </lineage>
</organism>
<feature type="non-terminal residue" evidence="1">
    <location>
        <position position="273"/>
    </location>
</feature>
<dbReference type="PANTHER" id="PTHR24192:SF3">
    <property type="entry name" value="ANKYRIN REPEAT DOMAIN 40"/>
    <property type="match status" value="1"/>
</dbReference>
<dbReference type="Gene3D" id="1.25.40.20">
    <property type="entry name" value="Ankyrin repeat-containing domain"/>
    <property type="match status" value="1"/>
</dbReference>
<dbReference type="InterPro" id="IPR036770">
    <property type="entry name" value="Ankyrin_rpt-contain_sf"/>
</dbReference>
<proteinExistence type="predicted"/>
<reference evidence="1" key="1">
    <citation type="submission" date="2022-03" db="EMBL/GenBank/DDBJ databases">
        <authorList>
            <person name="Martin C."/>
        </authorList>
    </citation>
    <scope>NUCLEOTIDE SEQUENCE</scope>
</reference>
<keyword evidence="2" id="KW-1185">Reference proteome</keyword>
<dbReference type="Pfam" id="PF12796">
    <property type="entry name" value="Ank_2"/>
    <property type="match status" value="1"/>
</dbReference>
<dbReference type="PROSITE" id="PS50088">
    <property type="entry name" value="ANK_REPEAT"/>
    <property type="match status" value="1"/>
</dbReference>
<evidence type="ECO:0000313" key="2">
    <source>
        <dbReference type="Proteomes" id="UP000749559"/>
    </source>
</evidence>
<dbReference type="Proteomes" id="UP000749559">
    <property type="component" value="Unassembled WGS sequence"/>
</dbReference>
<name>A0A8J1U4Z6_OWEFU</name>